<feature type="domain" description="FAD dependent oxidoreductase" evidence="8">
    <location>
        <begin position="28"/>
        <end position="66"/>
    </location>
</feature>
<dbReference type="Pfam" id="PF01266">
    <property type="entry name" value="DAO"/>
    <property type="match status" value="1"/>
</dbReference>
<keyword evidence="3" id="KW-0285">Flavoprotein</keyword>
<dbReference type="Pfam" id="PF00732">
    <property type="entry name" value="GMC_oxred_N"/>
    <property type="match status" value="1"/>
</dbReference>
<comment type="similarity">
    <text evidence="2">Belongs to the GMC oxidoreductase family.</text>
</comment>
<feature type="compositionally biased region" description="Polar residues" evidence="6">
    <location>
        <begin position="1"/>
        <end position="11"/>
    </location>
</feature>
<dbReference type="Gene3D" id="3.50.50.60">
    <property type="entry name" value="FAD/NAD(P)-binding domain"/>
    <property type="match status" value="2"/>
</dbReference>
<evidence type="ECO:0000313" key="11">
    <source>
        <dbReference type="Proteomes" id="UP001143480"/>
    </source>
</evidence>
<evidence type="ECO:0000256" key="3">
    <source>
        <dbReference type="ARBA" id="ARBA00022630"/>
    </source>
</evidence>
<dbReference type="InterPro" id="IPR000172">
    <property type="entry name" value="GMC_OxRdtase_N"/>
</dbReference>
<sequence length="563" mass="59618">MGEDGVTTSTDARYGPEPTKEDVRTEYDVCVVGSGAAGATVAWLLARAGLSVAVVEQGGHVTADTSYDDILAAAESAWVRQSNGTWGKVGSPWTTCNVGGGTVFYGGVLFRHRPVDFDPERVLGRADLPLRWPWGFAELEPYYTAVEDIIGVAGLAGADPSIPARSAPYPLVPVPVSPEGAAIAGAAKTLGWQPFPTPLGVLTDRYRGHQGCVADAPCISRTCPVGAKGDAVNRFLTPALHAGARLFAGLKAVALVGDERRDARALRCVRIDTGRRFEFRARQFVVAGNAVQSAALLLRSATPRHPRGLGNSHDLVGRGLCFKLSEYLVGYGYRAADGPPRSEVMGLGPVSTAAVTDLYEDPAAPGGLGGVLYEVRPERTYRVRTNEQLLRIEALVPDEPQPTNRVRLGPGTDAHGVTDIVMDYQAHPRDLARLEYMLGRGEELLRAAGCTVVVREPSGWELGSGHLHGTCRMGTDPATSVTDPDGRLHDADNVYVADGALLPFPGAVNPTLTIQAVALRVAHRLLEDRFGAPAAPIAALVSPRGIVVPEQRSSAHPAVLPLG</sequence>
<evidence type="ECO:0000256" key="6">
    <source>
        <dbReference type="SAM" id="MobiDB-lite"/>
    </source>
</evidence>
<evidence type="ECO:0000259" key="9">
    <source>
        <dbReference type="Pfam" id="PF05199"/>
    </source>
</evidence>
<feature type="region of interest" description="Disordered" evidence="6">
    <location>
        <begin position="1"/>
        <end position="20"/>
    </location>
</feature>
<comment type="caution">
    <text evidence="10">The sequence shown here is derived from an EMBL/GenBank/DDBJ whole genome shotgun (WGS) entry which is preliminary data.</text>
</comment>
<evidence type="ECO:0000256" key="5">
    <source>
        <dbReference type="ARBA" id="ARBA00023002"/>
    </source>
</evidence>
<feature type="domain" description="Glucose-methanol-choline oxidoreductase N-terminal" evidence="7">
    <location>
        <begin position="134"/>
        <end position="321"/>
    </location>
</feature>
<evidence type="ECO:0000256" key="1">
    <source>
        <dbReference type="ARBA" id="ARBA00001974"/>
    </source>
</evidence>
<dbReference type="InterPro" id="IPR051473">
    <property type="entry name" value="P2Ox-like"/>
</dbReference>
<dbReference type="GO" id="GO:0016614">
    <property type="term" value="F:oxidoreductase activity, acting on CH-OH group of donors"/>
    <property type="evidence" value="ECO:0007669"/>
    <property type="project" value="InterPro"/>
</dbReference>
<gene>
    <name evidence="10" type="ORF">GCM10017581_017960</name>
</gene>
<reference evidence="10" key="2">
    <citation type="submission" date="2023-01" db="EMBL/GenBank/DDBJ databases">
        <authorList>
            <person name="Sun Q."/>
            <person name="Evtushenko L."/>
        </authorList>
    </citation>
    <scope>NUCLEOTIDE SEQUENCE</scope>
    <source>
        <strain evidence="10">VKM Ac-1321</strain>
    </source>
</reference>
<organism evidence="10 11">
    <name type="scientific">Dactylosporangium matsuzakiense</name>
    <dbReference type="NCBI Taxonomy" id="53360"/>
    <lineage>
        <taxon>Bacteria</taxon>
        <taxon>Bacillati</taxon>
        <taxon>Actinomycetota</taxon>
        <taxon>Actinomycetes</taxon>
        <taxon>Micromonosporales</taxon>
        <taxon>Micromonosporaceae</taxon>
        <taxon>Dactylosporangium</taxon>
    </lineage>
</organism>
<evidence type="ECO:0000259" key="8">
    <source>
        <dbReference type="Pfam" id="PF01266"/>
    </source>
</evidence>
<evidence type="ECO:0000313" key="10">
    <source>
        <dbReference type="EMBL" id="GLL00056.1"/>
    </source>
</evidence>
<dbReference type="Proteomes" id="UP001143480">
    <property type="component" value="Unassembled WGS sequence"/>
</dbReference>
<dbReference type="InterPro" id="IPR007867">
    <property type="entry name" value="GMC_OxRtase_C"/>
</dbReference>
<evidence type="ECO:0000259" key="7">
    <source>
        <dbReference type="Pfam" id="PF00732"/>
    </source>
</evidence>
<dbReference type="EMBL" id="BSFP01000006">
    <property type="protein sequence ID" value="GLL00056.1"/>
    <property type="molecule type" value="Genomic_DNA"/>
</dbReference>
<dbReference type="InterPro" id="IPR036188">
    <property type="entry name" value="FAD/NAD-bd_sf"/>
</dbReference>
<dbReference type="SUPFAM" id="SSF51905">
    <property type="entry name" value="FAD/NAD(P)-binding domain"/>
    <property type="match status" value="1"/>
</dbReference>
<keyword evidence="11" id="KW-1185">Reference proteome</keyword>
<comment type="cofactor">
    <cofactor evidence="1">
        <name>FAD</name>
        <dbReference type="ChEBI" id="CHEBI:57692"/>
    </cofactor>
</comment>
<accession>A0A9W6NKE9</accession>
<reference evidence="10" key="1">
    <citation type="journal article" date="2014" name="Int. J. Syst. Evol. Microbiol.">
        <title>Complete genome sequence of Corynebacterium casei LMG S-19264T (=DSM 44701T), isolated from a smear-ripened cheese.</title>
        <authorList>
            <consortium name="US DOE Joint Genome Institute (JGI-PGF)"/>
            <person name="Walter F."/>
            <person name="Albersmeier A."/>
            <person name="Kalinowski J."/>
            <person name="Ruckert C."/>
        </authorList>
    </citation>
    <scope>NUCLEOTIDE SEQUENCE</scope>
    <source>
        <strain evidence="10">VKM Ac-1321</strain>
    </source>
</reference>
<evidence type="ECO:0000256" key="2">
    <source>
        <dbReference type="ARBA" id="ARBA00010790"/>
    </source>
</evidence>
<protein>
    <submittedName>
        <fullName evidence="10">Choline dehydrogenase</fullName>
    </submittedName>
</protein>
<dbReference type="PANTHER" id="PTHR42784:SF1">
    <property type="entry name" value="PYRANOSE 2-OXIDASE"/>
    <property type="match status" value="1"/>
</dbReference>
<dbReference type="GO" id="GO:0050660">
    <property type="term" value="F:flavin adenine dinucleotide binding"/>
    <property type="evidence" value="ECO:0007669"/>
    <property type="project" value="InterPro"/>
</dbReference>
<keyword evidence="4" id="KW-0274">FAD</keyword>
<dbReference type="AlphaFoldDB" id="A0A9W6NKE9"/>
<name>A0A9W6NKE9_9ACTN</name>
<dbReference type="PANTHER" id="PTHR42784">
    <property type="entry name" value="PYRANOSE 2-OXIDASE"/>
    <property type="match status" value="1"/>
</dbReference>
<keyword evidence="5" id="KW-0560">Oxidoreductase</keyword>
<dbReference type="Pfam" id="PF05199">
    <property type="entry name" value="GMC_oxred_C"/>
    <property type="match status" value="1"/>
</dbReference>
<evidence type="ECO:0000256" key="4">
    <source>
        <dbReference type="ARBA" id="ARBA00022827"/>
    </source>
</evidence>
<proteinExistence type="inferred from homology"/>
<dbReference type="InterPro" id="IPR006076">
    <property type="entry name" value="FAD-dep_OxRdtase"/>
</dbReference>
<feature type="domain" description="Glucose-methanol-choline oxidoreductase C-terminal" evidence="9">
    <location>
        <begin position="400"/>
        <end position="518"/>
    </location>
</feature>